<dbReference type="AlphaFoldDB" id="A0A6I4KWV3"/>
<dbReference type="Gene3D" id="3.40.50.2300">
    <property type="match status" value="2"/>
</dbReference>
<dbReference type="Proteomes" id="UP000429555">
    <property type="component" value="Unassembled WGS sequence"/>
</dbReference>
<keyword evidence="3 5" id="KW-0732">Signal</keyword>
<keyword evidence="2" id="KW-0813">Transport</keyword>
<keyword evidence="4" id="KW-0029">Amino-acid transport</keyword>
<keyword evidence="8" id="KW-1185">Reference proteome</keyword>
<dbReference type="PANTHER" id="PTHR30483">
    <property type="entry name" value="LEUCINE-SPECIFIC-BINDING PROTEIN"/>
    <property type="match status" value="1"/>
</dbReference>
<evidence type="ECO:0000256" key="2">
    <source>
        <dbReference type="ARBA" id="ARBA00022448"/>
    </source>
</evidence>
<dbReference type="SUPFAM" id="SSF53822">
    <property type="entry name" value="Periplasmic binding protein-like I"/>
    <property type="match status" value="1"/>
</dbReference>
<dbReference type="PRINTS" id="PR00337">
    <property type="entry name" value="LEUILEVALBP"/>
</dbReference>
<dbReference type="InterPro" id="IPR000709">
    <property type="entry name" value="Leu_Ile_Val-bd"/>
</dbReference>
<name>A0A6I4KWV3_9PSED</name>
<feature type="chain" id="PRO_5026155443" evidence="5">
    <location>
        <begin position="23"/>
        <end position="370"/>
    </location>
</feature>
<dbReference type="RefSeq" id="WP_160347569.1">
    <property type="nucleotide sequence ID" value="NZ_WKJZ01000003.1"/>
</dbReference>
<evidence type="ECO:0000256" key="3">
    <source>
        <dbReference type="ARBA" id="ARBA00022729"/>
    </source>
</evidence>
<dbReference type="EMBL" id="WKJZ01000003">
    <property type="protein sequence ID" value="MVW76905.1"/>
    <property type="molecule type" value="Genomic_DNA"/>
</dbReference>
<protein>
    <submittedName>
        <fullName evidence="7">ABC transporter substrate-binding protein</fullName>
    </submittedName>
</protein>
<feature type="domain" description="Leucine-binding protein" evidence="6">
    <location>
        <begin position="26"/>
        <end position="363"/>
    </location>
</feature>
<comment type="similarity">
    <text evidence="1">Belongs to the leucine-binding protein family.</text>
</comment>
<dbReference type="Pfam" id="PF13458">
    <property type="entry name" value="Peripla_BP_6"/>
    <property type="match status" value="1"/>
</dbReference>
<accession>A0A6I4KWV3</accession>
<dbReference type="InterPro" id="IPR028082">
    <property type="entry name" value="Peripla_BP_I"/>
</dbReference>
<dbReference type="InterPro" id="IPR028081">
    <property type="entry name" value="Leu-bd"/>
</dbReference>
<evidence type="ECO:0000259" key="6">
    <source>
        <dbReference type="Pfam" id="PF13458"/>
    </source>
</evidence>
<dbReference type="InterPro" id="IPR051010">
    <property type="entry name" value="BCAA_transport"/>
</dbReference>
<evidence type="ECO:0000313" key="7">
    <source>
        <dbReference type="EMBL" id="MVW76905.1"/>
    </source>
</evidence>
<comment type="caution">
    <text evidence="7">The sequence shown here is derived from an EMBL/GenBank/DDBJ whole genome shotgun (WGS) entry which is preliminary data.</text>
</comment>
<feature type="signal peptide" evidence="5">
    <location>
        <begin position="1"/>
        <end position="22"/>
    </location>
</feature>
<dbReference type="PANTHER" id="PTHR30483:SF6">
    <property type="entry name" value="PERIPLASMIC BINDING PROTEIN OF ABC TRANSPORTER FOR NATURAL AMINO ACIDS"/>
    <property type="match status" value="1"/>
</dbReference>
<sequence>MAHLRLSHLVLVALSLLSTACSDPEPIRLGFIGGLSGANADLGLTARNGVQLAIEQHNAATGKTGRPVQLIIRDDELSPEKGKKALAELLEQHVDAVIGPMTSAVAVAIAPQATEAGVLLMGGPVSTGLLNNRDDQFFRTIGSNDQHARVMAEHLHQRHSIDKVSLILDTHNKAYSESWAEHFSTHFKSLGGQVVQTTTFESSTELDYVQLASQAVAAEPQVVLLITSALDAALLTNQLRQLQPNLLIATAEWAGTGKLIELGGNAVEGVLVPQYMNTEDNGAAFIAFRQAYTRRFGEEPGFPALTGFNATRVVLKGLAEQRDDESLKQTLLRLQRFDGLQGPIEFDAYGDTQSPTFITRIHKGQYLHAD</sequence>
<organism evidence="7 8">
    <name type="scientific">Pseudomonas xionganensis</name>
    <dbReference type="NCBI Taxonomy" id="2654845"/>
    <lineage>
        <taxon>Bacteria</taxon>
        <taxon>Pseudomonadati</taxon>
        <taxon>Pseudomonadota</taxon>
        <taxon>Gammaproteobacteria</taxon>
        <taxon>Pseudomonadales</taxon>
        <taxon>Pseudomonadaceae</taxon>
        <taxon>Pseudomonas</taxon>
    </lineage>
</organism>
<dbReference type="GO" id="GO:0006865">
    <property type="term" value="P:amino acid transport"/>
    <property type="evidence" value="ECO:0007669"/>
    <property type="project" value="UniProtKB-KW"/>
</dbReference>
<evidence type="ECO:0000256" key="4">
    <source>
        <dbReference type="ARBA" id="ARBA00022970"/>
    </source>
</evidence>
<evidence type="ECO:0000313" key="8">
    <source>
        <dbReference type="Proteomes" id="UP000429555"/>
    </source>
</evidence>
<proteinExistence type="inferred from homology"/>
<evidence type="ECO:0000256" key="5">
    <source>
        <dbReference type="SAM" id="SignalP"/>
    </source>
</evidence>
<evidence type="ECO:0000256" key="1">
    <source>
        <dbReference type="ARBA" id="ARBA00010062"/>
    </source>
</evidence>
<gene>
    <name evidence="7" type="ORF">GJV18_16400</name>
</gene>
<dbReference type="PROSITE" id="PS51257">
    <property type="entry name" value="PROKAR_LIPOPROTEIN"/>
    <property type="match status" value="1"/>
</dbReference>
<reference evidence="7 8" key="1">
    <citation type="submission" date="2019-11" db="EMBL/GenBank/DDBJ databases">
        <title>Pseudomonas flavidum sp. nov., isolated from Baiyang Lake.</title>
        <authorList>
            <person name="Zhao Y."/>
        </authorList>
    </citation>
    <scope>NUCLEOTIDE SEQUENCE [LARGE SCALE GENOMIC DNA]</scope>
    <source>
        <strain evidence="8">R-22-3 w-18</strain>
    </source>
</reference>